<feature type="chain" id="PRO_5043957187" description="Lipocalin/cytosolic fatty-acid binding domain-containing protein" evidence="1">
    <location>
        <begin position="21"/>
        <end position="189"/>
    </location>
</feature>
<dbReference type="InterPro" id="IPR012674">
    <property type="entry name" value="Calycin"/>
</dbReference>
<proteinExistence type="predicted"/>
<gene>
    <name evidence="2" type="ORF">QE152_g26899</name>
</gene>
<dbReference type="PANTHER" id="PTHR10612">
    <property type="entry name" value="APOLIPOPROTEIN D"/>
    <property type="match status" value="1"/>
</dbReference>
<evidence type="ECO:0008006" key="4">
    <source>
        <dbReference type="Google" id="ProtNLM"/>
    </source>
</evidence>
<protein>
    <recommendedName>
        <fullName evidence="4">Lipocalin/cytosolic fatty-acid binding domain-containing protein</fullName>
    </recommendedName>
</protein>
<dbReference type="EMBL" id="JASPKY010000319">
    <property type="protein sequence ID" value="KAK9708947.1"/>
    <property type="molecule type" value="Genomic_DNA"/>
</dbReference>
<dbReference type="PANTHER" id="PTHR10612:SF34">
    <property type="entry name" value="APOLIPOPROTEIN D"/>
    <property type="match status" value="1"/>
</dbReference>
<dbReference type="Proteomes" id="UP001458880">
    <property type="component" value="Unassembled WGS sequence"/>
</dbReference>
<evidence type="ECO:0000313" key="2">
    <source>
        <dbReference type="EMBL" id="KAK9708947.1"/>
    </source>
</evidence>
<feature type="signal peptide" evidence="1">
    <location>
        <begin position="1"/>
        <end position="20"/>
    </location>
</feature>
<reference evidence="2 3" key="1">
    <citation type="journal article" date="2024" name="BMC Genomics">
        <title>De novo assembly and annotation of Popillia japonica's genome with initial clues to its potential as an invasive pest.</title>
        <authorList>
            <person name="Cucini C."/>
            <person name="Boschi S."/>
            <person name="Funari R."/>
            <person name="Cardaioli E."/>
            <person name="Iannotti N."/>
            <person name="Marturano G."/>
            <person name="Paoli F."/>
            <person name="Bruttini M."/>
            <person name="Carapelli A."/>
            <person name="Frati F."/>
            <person name="Nardi F."/>
        </authorList>
    </citation>
    <scope>NUCLEOTIDE SEQUENCE [LARGE SCALE GENOMIC DNA]</scope>
    <source>
        <strain evidence="2">DMR45628</strain>
    </source>
</reference>
<comment type="caution">
    <text evidence="2">The sequence shown here is derived from an EMBL/GenBank/DDBJ whole genome shotgun (WGS) entry which is preliminary data.</text>
</comment>
<keyword evidence="3" id="KW-1185">Reference proteome</keyword>
<keyword evidence="1" id="KW-0732">Signal</keyword>
<evidence type="ECO:0000313" key="3">
    <source>
        <dbReference type="Proteomes" id="UP001458880"/>
    </source>
</evidence>
<dbReference type="Gene3D" id="2.40.128.20">
    <property type="match status" value="1"/>
</dbReference>
<sequence length="189" mass="21214">MRIWILCIIATCYYVDKAKSDLGFGGCGSIQSVDPFNVTGIFGTWYVYEVNEIISVITTRCSVIDIERANNNGQTITLQVSRSVLNTNINFPTQYTATQIGNSSKFNQIGLFFMSSPLYIIATDYNSYMIMYICTDVFGLAHDRNVIIATRNRHPSNATINAVEALVVKQNLGNPNNFFPIRQDNCDHK</sequence>
<evidence type="ECO:0000256" key="1">
    <source>
        <dbReference type="SAM" id="SignalP"/>
    </source>
</evidence>
<dbReference type="AlphaFoldDB" id="A0AAW1JWY9"/>
<organism evidence="2 3">
    <name type="scientific">Popillia japonica</name>
    <name type="common">Japanese beetle</name>
    <dbReference type="NCBI Taxonomy" id="7064"/>
    <lineage>
        <taxon>Eukaryota</taxon>
        <taxon>Metazoa</taxon>
        <taxon>Ecdysozoa</taxon>
        <taxon>Arthropoda</taxon>
        <taxon>Hexapoda</taxon>
        <taxon>Insecta</taxon>
        <taxon>Pterygota</taxon>
        <taxon>Neoptera</taxon>
        <taxon>Endopterygota</taxon>
        <taxon>Coleoptera</taxon>
        <taxon>Polyphaga</taxon>
        <taxon>Scarabaeiformia</taxon>
        <taxon>Scarabaeidae</taxon>
        <taxon>Rutelinae</taxon>
        <taxon>Popillia</taxon>
    </lineage>
</organism>
<dbReference type="SUPFAM" id="SSF50814">
    <property type="entry name" value="Lipocalins"/>
    <property type="match status" value="1"/>
</dbReference>
<accession>A0AAW1JWY9</accession>
<name>A0AAW1JWY9_POPJA</name>
<dbReference type="GO" id="GO:0006629">
    <property type="term" value="P:lipid metabolic process"/>
    <property type="evidence" value="ECO:0007669"/>
    <property type="project" value="TreeGrafter"/>
</dbReference>
<dbReference type="GO" id="GO:0005737">
    <property type="term" value="C:cytoplasm"/>
    <property type="evidence" value="ECO:0007669"/>
    <property type="project" value="TreeGrafter"/>
</dbReference>
<dbReference type="GO" id="GO:0000302">
    <property type="term" value="P:response to reactive oxygen species"/>
    <property type="evidence" value="ECO:0007669"/>
    <property type="project" value="TreeGrafter"/>
</dbReference>